<proteinExistence type="predicted"/>
<protein>
    <submittedName>
        <fullName evidence="9">Prolyl 4-hydroxylase 10 isoform B</fullName>
    </submittedName>
</protein>
<evidence type="ECO:0000256" key="5">
    <source>
        <dbReference type="ARBA" id="ARBA00023002"/>
    </source>
</evidence>
<evidence type="ECO:0000259" key="8">
    <source>
        <dbReference type="SMART" id="SM00702"/>
    </source>
</evidence>
<name>A0A2P6V2T0_9CHLO</name>
<keyword evidence="4" id="KW-0223">Dioxygenase</keyword>
<sequence>MFPPAAAAARRPPLRSALPVRWHLPSPALITACLLLLLCTLLALSAHLGVFRHAPLAEPLEEAAAQQLGAPADALGASVEGVAAAAGPSSAAPWDRPEPQLTQEELHGGWQLTWEVFDRATKHPNATVLSWNSPRAVLISDFVSPSEINHMLRAAGQLERSEVVSDEGTQQEVRTSSGAWLNGEKRDAKIVEIQQRISRLVGIPEAFGESIYVLRYELGQEYLMHNDHCSEIPGEPPSQSCREFLQRAGGPGCGPGAGGVTCGDRLLTMIMYLRSPKRGGATAFPHAVSAPAAAPLLGQRAALQQGGDADGGDGAASVRRVALQEGGSEPGVNVPLHCQEGSGALQTSPPPGSALLFWDFVPAGPGWQPGDIAAPDPSSAHCGCPVLEGTKLIATRWMRAAEFR</sequence>
<keyword evidence="10" id="KW-1185">Reference proteome</keyword>
<dbReference type="GO" id="GO:0031418">
    <property type="term" value="F:L-ascorbic acid binding"/>
    <property type="evidence" value="ECO:0007669"/>
    <property type="project" value="InterPro"/>
</dbReference>
<evidence type="ECO:0000256" key="6">
    <source>
        <dbReference type="ARBA" id="ARBA00023004"/>
    </source>
</evidence>
<gene>
    <name evidence="9" type="ORF">C2E20_8026</name>
</gene>
<organism evidence="9 10">
    <name type="scientific">Micractinium conductrix</name>
    <dbReference type="NCBI Taxonomy" id="554055"/>
    <lineage>
        <taxon>Eukaryota</taxon>
        <taxon>Viridiplantae</taxon>
        <taxon>Chlorophyta</taxon>
        <taxon>core chlorophytes</taxon>
        <taxon>Trebouxiophyceae</taxon>
        <taxon>Chlorellales</taxon>
        <taxon>Chlorellaceae</taxon>
        <taxon>Chlorella clade</taxon>
        <taxon>Micractinium</taxon>
    </lineage>
</organism>
<dbReference type="InterPro" id="IPR006620">
    <property type="entry name" value="Pro_4_hyd_alph"/>
</dbReference>
<comment type="caution">
    <text evidence="9">The sequence shown here is derived from an EMBL/GenBank/DDBJ whole genome shotgun (WGS) entry which is preliminary data.</text>
</comment>
<evidence type="ECO:0000256" key="2">
    <source>
        <dbReference type="ARBA" id="ARBA00004648"/>
    </source>
</evidence>
<evidence type="ECO:0000256" key="7">
    <source>
        <dbReference type="ARBA" id="ARBA00049169"/>
    </source>
</evidence>
<dbReference type="GO" id="GO:0004656">
    <property type="term" value="F:procollagen-proline 4-dioxygenase activity"/>
    <property type="evidence" value="ECO:0007669"/>
    <property type="project" value="UniProtKB-EC"/>
</dbReference>
<dbReference type="InterPro" id="IPR044862">
    <property type="entry name" value="Pro_4_hyd_alph_FE2OG_OXY"/>
</dbReference>
<reference evidence="9 10" key="1">
    <citation type="journal article" date="2018" name="Plant J.">
        <title>Genome sequences of Chlorella sorokiniana UTEX 1602 and Micractinium conductrix SAG 241.80: implications to maltose excretion by a green alga.</title>
        <authorList>
            <person name="Arriola M.B."/>
            <person name="Velmurugan N."/>
            <person name="Zhang Y."/>
            <person name="Plunkett M.H."/>
            <person name="Hondzo H."/>
            <person name="Barney B.M."/>
        </authorList>
    </citation>
    <scope>NUCLEOTIDE SEQUENCE [LARGE SCALE GENOMIC DNA]</scope>
    <source>
        <strain evidence="9 10">SAG 241.80</strain>
    </source>
</reference>
<evidence type="ECO:0000313" key="9">
    <source>
        <dbReference type="EMBL" id="PSC68392.1"/>
    </source>
</evidence>
<dbReference type="OrthoDB" id="420380at2759"/>
<comment type="subcellular location">
    <subcellularLocation>
        <location evidence="2">Endoplasmic reticulum membrane</location>
        <topology evidence="2">Single-pass type II membrane protein</topology>
    </subcellularLocation>
</comment>
<comment type="catalytic activity">
    <reaction evidence="7">
        <text>L-prolyl-[collagen] + 2-oxoglutarate + O2 = trans-4-hydroxy-L-prolyl-[collagen] + succinate + CO2</text>
        <dbReference type="Rhea" id="RHEA:18945"/>
        <dbReference type="Rhea" id="RHEA-COMP:11676"/>
        <dbReference type="Rhea" id="RHEA-COMP:11680"/>
        <dbReference type="ChEBI" id="CHEBI:15379"/>
        <dbReference type="ChEBI" id="CHEBI:16526"/>
        <dbReference type="ChEBI" id="CHEBI:16810"/>
        <dbReference type="ChEBI" id="CHEBI:30031"/>
        <dbReference type="ChEBI" id="CHEBI:50342"/>
        <dbReference type="ChEBI" id="CHEBI:61965"/>
        <dbReference type="EC" id="1.14.11.2"/>
    </reaction>
</comment>
<feature type="domain" description="Prolyl 4-hydroxylase alpha subunit" evidence="8">
    <location>
        <begin position="134"/>
        <end position="399"/>
    </location>
</feature>
<keyword evidence="5" id="KW-0560">Oxidoreductase</keyword>
<evidence type="ECO:0000256" key="1">
    <source>
        <dbReference type="ARBA" id="ARBA00001961"/>
    </source>
</evidence>
<keyword evidence="3" id="KW-0479">Metal-binding</keyword>
<evidence type="ECO:0000313" key="10">
    <source>
        <dbReference type="Proteomes" id="UP000239649"/>
    </source>
</evidence>
<dbReference type="EMBL" id="LHPF02000038">
    <property type="protein sequence ID" value="PSC68392.1"/>
    <property type="molecule type" value="Genomic_DNA"/>
</dbReference>
<dbReference type="Gene3D" id="2.60.120.620">
    <property type="entry name" value="q2cbj1_9rhob like domain"/>
    <property type="match status" value="1"/>
</dbReference>
<dbReference type="Proteomes" id="UP000239649">
    <property type="component" value="Unassembled WGS sequence"/>
</dbReference>
<comment type="cofactor">
    <cofactor evidence="1">
        <name>L-ascorbate</name>
        <dbReference type="ChEBI" id="CHEBI:38290"/>
    </cofactor>
</comment>
<accession>A0A2P6V2T0</accession>
<dbReference type="PANTHER" id="PTHR10869">
    <property type="entry name" value="PROLYL 4-HYDROXYLASE ALPHA SUBUNIT"/>
    <property type="match status" value="1"/>
</dbReference>
<dbReference type="InterPro" id="IPR045054">
    <property type="entry name" value="P4HA-like"/>
</dbReference>
<dbReference type="SMART" id="SM00702">
    <property type="entry name" value="P4Hc"/>
    <property type="match status" value="1"/>
</dbReference>
<dbReference type="GO" id="GO:0005789">
    <property type="term" value="C:endoplasmic reticulum membrane"/>
    <property type="evidence" value="ECO:0007669"/>
    <property type="project" value="UniProtKB-SubCell"/>
</dbReference>
<dbReference type="Pfam" id="PF13640">
    <property type="entry name" value="2OG-FeII_Oxy_3"/>
    <property type="match status" value="1"/>
</dbReference>
<evidence type="ECO:0000256" key="3">
    <source>
        <dbReference type="ARBA" id="ARBA00022723"/>
    </source>
</evidence>
<dbReference type="GO" id="GO:0005506">
    <property type="term" value="F:iron ion binding"/>
    <property type="evidence" value="ECO:0007669"/>
    <property type="project" value="InterPro"/>
</dbReference>
<evidence type="ECO:0000256" key="4">
    <source>
        <dbReference type="ARBA" id="ARBA00022964"/>
    </source>
</evidence>
<keyword evidence="6" id="KW-0408">Iron</keyword>
<dbReference type="PANTHER" id="PTHR10869:SF246">
    <property type="entry name" value="TRANSMEMBRANE PROLYL 4-HYDROXYLASE"/>
    <property type="match status" value="1"/>
</dbReference>
<dbReference type="AlphaFoldDB" id="A0A2P6V2T0"/>